<sequence length="178" mass="20752">MEHVILVNEQDEAIGTMEKMEAHQKGILHRAFSILLFNARGELLLQQRALDKYHSGGLWTNTCCSHPLPGESMEAATRRKLYQEMGIDLQPTFAYKFIYRAPLDHDLVEHEYDHVYTGFYDGAPAINRDEVADWKYMSLPSLQEDMRRHPAHYTYWFKLIVERGLENQGIGRAILNER</sequence>
<proteinExistence type="inferred from homology"/>
<evidence type="ECO:0000256" key="5">
    <source>
        <dbReference type="ARBA" id="ARBA00022723"/>
    </source>
</evidence>
<reference evidence="13 14" key="1">
    <citation type="submission" date="2021-05" db="EMBL/GenBank/DDBJ databases">
        <title>A Polyphasic approach of four new species of the genus Ohtaekwangia: Ohtaekwangia histidinii sp. nov., Ohtaekwangia cretensis sp. nov., Ohtaekwangia indiensis sp. nov., Ohtaekwangia reichenbachii sp. nov. from diverse environment.</title>
        <authorList>
            <person name="Octaviana S."/>
        </authorList>
    </citation>
    <scope>NUCLEOTIDE SEQUENCE [LARGE SCALE GENOMIC DNA]</scope>
    <source>
        <strain evidence="13 14">PWU37</strain>
    </source>
</reference>
<evidence type="ECO:0000256" key="1">
    <source>
        <dbReference type="ARBA" id="ARBA00004826"/>
    </source>
</evidence>
<evidence type="ECO:0000256" key="8">
    <source>
        <dbReference type="ARBA" id="ARBA00023229"/>
    </source>
</evidence>
<keyword evidence="7" id="KW-0464">Manganese</keyword>
<dbReference type="Proteomes" id="UP001319180">
    <property type="component" value="Unassembled WGS sequence"/>
</dbReference>
<protein>
    <recommendedName>
        <fullName evidence="3 10">Isopentenyl-diphosphate delta-isomerase</fullName>
        <ecNumber evidence="3 10">5.3.3.2</ecNumber>
    </recommendedName>
</protein>
<keyword evidence="9 13" id="KW-0413">Isomerase</keyword>
<dbReference type="InterPro" id="IPR056375">
    <property type="entry name" value="Idi_bact"/>
</dbReference>
<feature type="domain" description="Nudix hydrolase" evidence="12">
    <location>
        <begin position="27"/>
        <end position="159"/>
    </location>
</feature>
<organism evidence="13 14">
    <name type="scientific">Dawidia soli</name>
    <dbReference type="NCBI Taxonomy" id="2782352"/>
    <lineage>
        <taxon>Bacteria</taxon>
        <taxon>Pseudomonadati</taxon>
        <taxon>Bacteroidota</taxon>
        <taxon>Cytophagia</taxon>
        <taxon>Cytophagales</taxon>
        <taxon>Chryseotaleaceae</taxon>
        <taxon>Dawidia</taxon>
    </lineage>
</organism>
<evidence type="ECO:0000256" key="10">
    <source>
        <dbReference type="NCBIfam" id="TIGR02150"/>
    </source>
</evidence>
<dbReference type="GO" id="GO:0046872">
    <property type="term" value="F:metal ion binding"/>
    <property type="evidence" value="ECO:0007669"/>
    <property type="project" value="UniProtKB-KW"/>
</dbReference>
<dbReference type="PANTHER" id="PTHR10885:SF0">
    <property type="entry name" value="ISOPENTENYL-DIPHOSPHATE DELTA-ISOMERASE"/>
    <property type="match status" value="1"/>
</dbReference>
<dbReference type="InterPro" id="IPR015797">
    <property type="entry name" value="NUDIX_hydrolase-like_dom_sf"/>
</dbReference>
<evidence type="ECO:0000256" key="2">
    <source>
        <dbReference type="ARBA" id="ARBA00007579"/>
    </source>
</evidence>
<evidence type="ECO:0000259" key="12">
    <source>
        <dbReference type="PROSITE" id="PS51462"/>
    </source>
</evidence>
<name>A0AAP2D5Y5_9BACT</name>
<keyword evidence="4" id="KW-0963">Cytoplasm</keyword>
<dbReference type="GO" id="GO:0004452">
    <property type="term" value="F:isopentenyl-diphosphate delta-isomerase activity"/>
    <property type="evidence" value="ECO:0007669"/>
    <property type="project" value="UniProtKB-UniRule"/>
</dbReference>
<comment type="similarity">
    <text evidence="2">Belongs to the IPP isomerase type 1 family.</text>
</comment>
<evidence type="ECO:0000256" key="7">
    <source>
        <dbReference type="ARBA" id="ARBA00023211"/>
    </source>
</evidence>
<dbReference type="InterPro" id="IPR011876">
    <property type="entry name" value="IsopentenylPP_isomerase_typ1"/>
</dbReference>
<keyword evidence="6" id="KW-0460">Magnesium</keyword>
<dbReference type="CDD" id="cd02885">
    <property type="entry name" value="NUDIX_IPP_Isomerase"/>
    <property type="match status" value="1"/>
</dbReference>
<evidence type="ECO:0000256" key="3">
    <source>
        <dbReference type="ARBA" id="ARBA00012057"/>
    </source>
</evidence>
<evidence type="ECO:0000256" key="4">
    <source>
        <dbReference type="ARBA" id="ARBA00022490"/>
    </source>
</evidence>
<dbReference type="Pfam" id="PF00293">
    <property type="entry name" value="NUDIX"/>
    <property type="match status" value="1"/>
</dbReference>
<keyword evidence="5" id="KW-0479">Metal-binding</keyword>
<gene>
    <name evidence="13" type="primary">idi</name>
    <name evidence="13" type="ORF">KK078_00680</name>
</gene>
<dbReference type="PANTHER" id="PTHR10885">
    <property type="entry name" value="ISOPENTENYL-DIPHOSPHATE DELTA-ISOMERASE"/>
    <property type="match status" value="1"/>
</dbReference>
<dbReference type="NCBIfam" id="TIGR02150">
    <property type="entry name" value="IPP_isom_1"/>
    <property type="match status" value="1"/>
</dbReference>
<dbReference type="HAMAP" id="MF_00202">
    <property type="entry name" value="Idi"/>
    <property type="match status" value="1"/>
</dbReference>
<feature type="active site" evidence="11">
    <location>
        <position position="64"/>
    </location>
</feature>
<evidence type="ECO:0000256" key="9">
    <source>
        <dbReference type="ARBA" id="ARBA00023235"/>
    </source>
</evidence>
<dbReference type="InterPro" id="IPR000086">
    <property type="entry name" value="NUDIX_hydrolase_dom"/>
</dbReference>
<comment type="pathway">
    <text evidence="1">Isoprenoid biosynthesis; dimethylallyl diphosphate biosynthesis; dimethylallyl diphosphate from isopentenyl diphosphate: step 1/1.</text>
</comment>
<dbReference type="Gene3D" id="3.90.79.10">
    <property type="entry name" value="Nucleoside Triphosphate Pyrophosphohydrolase"/>
    <property type="match status" value="1"/>
</dbReference>
<evidence type="ECO:0000256" key="6">
    <source>
        <dbReference type="ARBA" id="ARBA00022842"/>
    </source>
</evidence>
<evidence type="ECO:0000256" key="11">
    <source>
        <dbReference type="PIRSR" id="PIRSR018427-1"/>
    </source>
</evidence>
<dbReference type="GO" id="GO:0005737">
    <property type="term" value="C:cytoplasm"/>
    <property type="evidence" value="ECO:0007669"/>
    <property type="project" value="TreeGrafter"/>
</dbReference>
<dbReference type="PIRSF" id="PIRSF018427">
    <property type="entry name" value="Isopntndiph_ism"/>
    <property type="match status" value="1"/>
</dbReference>
<dbReference type="EC" id="5.3.3.2" evidence="3 10"/>
<dbReference type="GO" id="GO:0009240">
    <property type="term" value="P:isopentenyl diphosphate biosynthetic process"/>
    <property type="evidence" value="ECO:0007669"/>
    <property type="project" value="TreeGrafter"/>
</dbReference>
<evidence type="ECO:0000313" key="14">
    <source>
        <dbReference type="Proteomes" id="UP001319180"/>
    </source>
</evidence>
<comment type="caution">
    <text evidence="13">The sequence shown here is derived from an EMBL/GenBank/DDBJ whole genome shotgun (WGS) entry which is preliminary data.</text>
</comment>
<accession>A0AAP2D5Y5</accession>
<keyword evidence="8" id="KW-0414">Isoprene biosynthesis</keyword>
<dbReference type="EMBL" id="JAHESC010000001">
    <property type="protein sequence ID" value="MBT1685045.1"/>
    <property type="molecule type" value="Genomic_DNA"/>
</dbReference>
<dbReference type="NCBIfam" id="NF002995">
    <property type="entry name" value="PRK03759.1"/>
    <property type="match status" value="1"/>
</dbReference>
<evidence type="ECO:0000313" key="13">
    <source>
        <dbReference type="EMBL" id="MBT1685045.1"/>
    </source>
</evidence>
<dbReference type="AlphaFoldDB" id="A0AAP2D5Y5"/>
<dbReference type="SUPFAM" id="SSF55811">
    <property type="entry name" value="Nudix"/>
    <property type="match status" value="1"/>
</dbReference>
<dbReference type="PROSITE" id="PS51462">
    <property type="entry name" value="NUDIX"/>
    <property type="match status" value="1"/>
</dbReference>
<feature type="active site" evidence="11">
    <location>
        <position position="111"/>
    </location>
</feature>
<keyword evidence="14" id="KW-1185">Reference proteome</keyword>
<dbReference type="RefSeq" id="WP_254088298.1">
    <property type="nucleotide sequence ID" value="NZ_JAHESC010000001.1"/>
</dbReference>